<evidence type="ECO:0000256" key="2">
    <source>
        <dbReference type="ARBA" id="ARBA00012695"/>
    </source>
</evidence>
<dbReference type="GO" id="GO:0071949">
    <property type="term" value="F:FAD binding"/>
    <property type="evidence" value="ECO:0007669"/>
    <property type="project" value="TreeGrafter"/>
</dbReference>
<dbReference type="PROSITE" id="PS50222">
    <property type="entry name" value="EF_HAND_2"/>
    <property type="match status" value="1"/>
</dbReference>
<dbReference type="OrthoDB" id="5464at2759"/>
<comment type="similarity">
    <text evidence="1 5">Belongs to the proline oxidase family.</text>
</comment>
<dbReference type="InterPro" id="IPR015659">
    <property type="entry name" value="Proline_oxidase"/>
</dbReference>
<evidence type="ECO:0000256" key="3">
    <source>
        <dbReference type="ARBA" id="ARBA00023002"/>
    </source>
</evidence>
<dbReference type="Pfam" id="PF01619">
    <property type="entry name" value="Pro_dh"/>
    <property type="match status" value="1"/>
</dbReference>
<dbReference type="PANTHER" id="PTHR13914">
    <property type="entry name" value="PROLINE OXIDASE"/>
    <property type="match status" value="1"/>
</dbReference>
<keyword evidence="8" id="KW-1185">Reference proteome</keyword>
<dbReference type="PANTHER" id="PTHR13914:SF0">
    <property type="entry name" value="PROLINE DEHYDROGENASE 1, MITOCHONDRIAL"/>
    <property type="match status" value="1"/>
</dbReference>
<dbReference type="GO" id="GO:0004657">
    <property type="term" value="F:proline dehydrogenase activity"/>
    <property type="evidence" value="ECO:0007669"/>
    <property type="project" value="UniProtKB-EC"/>
</dbReference>
<comment type="caution">
    <text evidence="7">The sequence shown here is derived from an EMBL/GenBank/DDBJ whole genome shotgun (WGS) entry which is preliminary data.</text>
</comment>
<dbReference type="GO" id="GO:0005509">
    <property type="term" value="F:calcium ion binding"/>
    <property type="evidence" value="ECO:0007669"/>
    <property type="project" value="InterPro"/>
</dbReference>
<sequence>MSKSFAAIKVTAMSSPLLLQQVSDTLTSLEHTFKTMDQDKDGKDLEDYKRLLTRMEKLCDQAQKTHTRLMIDAEQSYFQPAIDNVALHLQEHYNNTPHADGPLVYNTYQMYLKNALGRLQQDYTRAHRNGYVLAAKLVRGAYMVNERKRASELGQEDPICTDIEATHKSYNAGVDFMLGEMVHQQQKHDSIKAQGGEYNSLSLKSSPVVLFVASHNKDSVIRTCERMQELGLSPQSGLVMFGQLMGMCDQISYTLGQHGYGVYKYVPYGPIHHVIPYLIRRAQENSSVLGGVTVERTLLWEEVKSRLVKQKNAHIQPIVPAGPATAL</sequence>
<dbReference type="InterPro" id="IPR002048">
    <property type="entry name" value="EF_hand_dom"/>
</dbReference>
<evidence type="ECO:0000313" key="7">
    <source>
        <dbReference type="EMBL" id="KAF9577182.1"/>
    </source>
</evidence>
<dbReference type="InterPro" id="IPR029041">
    <property type="entry name" value="FAD-linked_oxidoreductase-like"/>
</dbReference>
<evidence type="ECO:0000256" key="5">
    <source>
        <dbReference type="RuleBase" id="RU364054"/>
    </source>
</evidence>
<evidence type="ECO:0000259" key="6">
    <source>
        <dbReference type="PROSITE" id="PS50222"/>
    </source>
</evidence>
<dbReference type="AlphaFoldDB" id="A0A9P6KA68"/>
<comment type="cofactor">
    <cofactor evidence="5">
        <name>FAD</name>
        <dbReference type="ChEBI" id="CHEBI:57692"/>
    </cofactor>
</comment>
<dbReference type="InterPro" id="IPR002872">
    <property type="entry name" value="Proline_DH_dom"/>
</dbReference>
<evidence type="ECO:0000256" key="4">
    <source>
        <dbReference type="ARBA" id="ARBA00023062"/>
    </source>
</evidence>
<dbReference type="SUPFAM" id="SSF51730">
    <property type="entry name" value="FAD-linked oxidoreductase"/>
    <property type="match status" value="1"/>
</dbReference>
<name>A0A9P6KA68_9FUNG</name>
<keyword evidence="4 5" id="KW-0642">Proline metabolism</keyword>
<feature type="domain" description="EF-hand" evidence="6">
    <location>
        <begin position="24"/>
        <end position="58"/>
    </location>
</feature>
<organism evidence="7 8">
    <name type="scientific">Lunasporangiospora selenospora</name>
    <dbReference type="NCBI Taxonomy" id="979761"/>
    <lineage>
        <taxon>Eukaryota</taxon>
        <taxon>Fungi</taxon>
        <taxon>Fungi incertae sedis</taxon>
        <taxon>Mucoromycota</taxon>
        <taxon>Mortierellomycotina</taxon>
        <taxon>Mortierellomycetes</taxon>
        <taxon>Mortierellales</taxon>
        <taxon>Mortierellaceae</taxon>
        <taxon>Lunasporangiospora</taxon>
    </lineage>
</organism>
<protein>
    <recommendedName>
        <fullName evidence="2 5">Proline dehydrogenase</fullName>
        <ecNumber evidence="2 5">1.5.5.2</ecNumber>
    </recommendedName>
</protein>
<keyword evidence="3 5" id="KW-0560">Oxidoreductase</keyword>
<dbReference type="EMBL" id="JAABOA010005182">
    <property type="protein sequence ID" value="KAF9577182.1"/>
    <property type="molecule type" value="Genomic_DNA"/>
</dbReference>
<comment type="function">
    <text evidence="5">Converts proline to delta-1-pyrroline-5-carboxylate.</text>
</comment>
<proteinExistence type="inferred from homology"/>
<dbReference type="Gene3D" id="3.20.20.220">
    <property type="match status" value="1"/>
</dbReference>
<comment type="catalytic activity">
    <reaction evidence="5">
        <text>L-proline + a quinone = (S)-1-pyrroline-5-carboxylate + a quinol + H(+)</text>
        <dbReference type="Rhea" id="RHEA:23784"/>
        <dbReference type="ChEBI" id="CHEBI:15378"/>
        <dbReference type="ChEBI" id="CHEBI:17388"/>
        <dbReference type="ChEBI" id="CHEBI:24646"/>
        <dbReference type="ChEBI" id="CHEBI:60039"/>
        <dbReference type="ChEBI" id="CHEBI:132124"/>
        <dbReference type="EC" id="1.5.5.2"/>
    </reaction>
</comment>
<keyword evidence="5" id="KW-0274">FAD</keyword>
<keyword evidence="5" id="KW-0285">Flavoprotein</keyword>
<reference evidence="7" key="1">
    <citation type="journal article" date="2020" name="Fungal Divers.">
        <title>Resolving the Mortierellaceae phylogeny through synthesis of multi-gene phylogenetics and phylogenomics.</title>
        <authorList>
            <person name="Vandepol N."/>
            <person name="Liber J."/>
            <person name="Desiro A."/>
            <person name="Na H."/>
            <person name="Kennedy M."/>
            <person name="Barry K."/>
            <person name="Grigoriev I.V."/>
            <person name="Miller A.N."/>
            <person name="O'Donnell K."/>
            <person name="Stajich J.E."/>
            <person name="Bonito G."/>
        </authorList>
    </citation>
    <scope>NUCLEOTIDE SEQUENCE</scope>
    <source>
        <strain evidence="7">KOD1015</strain>
    </source>
</reference>
<evidence type="ECO:0000313" key="8">
    <source>
        <dbReference type="Proteomes" id="UP000780801"/>
    </source>
</evidence>
<gene>
    <name evidence="7" type="ORF">BGW38_007778</name>
</gene>
<dbReference type="GO" id="GO:0005739">
    <property type="term" value="C:mitochondrion"/>
    <property type="evidence" value="ECO:0007669"/>
    <property type="project" value="TreeGrafter"/>
</dbReference>
<accession>A0A9P6KA68</accession>
<evidence type="ECO:0000256" key="1">
    <source>
        <dbReference type="ARBA" id="ARBA00005869"/>
    </source>
</evidence>
<dbReference type="Proteomes" id="UP000780801">
    <property type="component" value="Unassembled WGS sequence"/>
</dbReference>
<dbReference type="GO" id="GO:0010133">
    <property type="term" value="P:L-proline catabolic process to L-glutamate"/>
    <property type="evidence" value="ECO:0007669"/>
    <property type="project" value="TreeGrafter"/>
</dbReference>
<dbReference type="EC" id="1.5.5.2" evidence="2 5"/>